<comment type="caution">
    <text evidence="1">The sequence shown here is derived from an EMBL/GenBank/DDBJ whole genome shotgun (WGS) entry which is preliminary data.</text>
</comment>
<evidence type="ECO:0000313" key="1">
    <source>
        <dbReference type="EMBL" id="NOH69952.1"/>
    </source>
</evidence>
<dbReference type="AlphaFoldDB" id="A0A7Y4ED09"/>
<accession>A0A7Y4ED09</accession>
<dbReference type="Proteomes" id="UP000565719">
    <property type="component" value="Unassembled WGS sequence"/>
</dbReference>
<protein>
    <submittedName>
        <fullName evidence="1">Uncharacterized protein</fullName>
    </submittedName>
</protein>
<dbReference type="EMBL" id="VTXC01000002">
    <property type="protein sequence ID" value="NOH69952.1"/>
    <property type="molecule type" value="Genomic_DNA"/>
</dbReference>
<gene>
    <name evidence="1" type="ORF">F0225_01165</name>
</gene>
<proteinExistence type="predicted"/>
<reference evidence="1 2" key="1">
    <citation type="submission" date="2019-09" db="EMBL/GenBank/DDBJ databases">
        <title>Draft genome sequencing and comparative genomics of hatchery-associated Vibrios.</title>
        <authorList>
            <person name="Kehlet-Delgado H."/>
            <person name="Mueller R.S."/>
        </authorList>
    </citation>
    <scope>NUCLEOTIDE SEQUENCE [LARGE SCALE GENOMIC DNA]</scope>
    <source>
        <strain evidence="1 2">99-46-Y</strain>
    </source>
</reference>
<name>A0A7Y4ED09_9VIBR</name>
<sequence>MKLICSDEKLITHFLSNNSLLDGKIEKIEIIDAGSSVCININFNMRSSSDYQKIQFKFVGCKGYSFSYSEDYYFYNIELLKFFQCEDGLFYISFDPCDETEVISDDDQDFILCRKISAYIY</sequence>
<evidence type="ECO:0000313" key="2">
    <source>
        <dbReference type="Proteomes" id="UP000565719"/>
    </source>
</evidence>
<organism evidence="1 2">
    <name type="scientific">Vibrio pectenicida</name>
    <dbReference type="NCBI Taxonomy" id="62763"/>
    <lineage>
        <taxon>Bacteria</taxon>
        <taxon>Pseudomonadati</taxon>
        <taxon>Pseudomonadota</taxon>
        <taxon>Gammaproteobacteria</taxon>
        <taxon>Vibrionales</taxon>
        <taxon>Vibrionaceae</taxon>
        <taxon>Vibrio</taxon>
    </lineage>
</organism>
<dbReference type="RefSeq" id="WP_171359623.1">
    <property type="nucleotide sequence ID" value="NZ_VTXC01000002.1"/>
</dbReference>